<protein>
    <recommendedName>
        <fullName evidence="3">3-oxoacyl-ACP synthase</fullName>
    </recommendedName>
</protein>
<dbReference type="EMBL" id="MUYU01000012">
    <property type="protein sequence ID" value="OOS24264.1"/>
    <property type="molecule type" value="Genomic_DNA"/>
</dbReference>
<dbReference type="OrthoDB" id="9796641at2"/>
<dbReference type="STRING" id="470453.B0680_05680"/>
<comment type="caution">
    <text evidence="1">The sequence shown here is derived from an EMBL/GenBank/DDBJ whole genome shotgun (WGS) entry which is preliminary data.</text>
</comment>
<dbReference type="AlphaFoldDB" id="A0A1T0CPM8"/>
<evidence type="ECO:0008006" key="3">
    <source>
        <dbReference type="Google" id="ProtNLM"/>
    </source>
</evidence>
<accession>A0A1T0CPM8</accession>
<dbReference type="Proteomes" id="UP000189800">
    <property type="component" value="Unassembled WGS sequence"/>
</dbReference>
<reference evidence="1 2" key="1">
    <citation type="submission" date="2017-02" db="EMBL/GenBank/DDBJ databases">
        <title>Draft genome sequence of Moraxella pluranimalium CCUG 54913T type strain.</title>
        <authorList>
            <person name="Salva-Serra F."/>
            <person name="Engstrom-Jakobsson H."/>
            <person name="Thorell K."/>
            <person name="Jaen-Luchoro D."/>
            <person name="Gonzales-Siles L."/>
            <person name="Karlsson R."/>
            <person name="Yazdan S."/>
            <person name="Boulund F."/>
            <person name="Johnning A."/>
            <person name="Engstrand L."/>
            <person name="Kristiansson E."/>
            <person name="Moore E."/>
        </authorList>
    </citation>
    <scope>NUCLEOTIDE SEQUENCE [LARGE SCALE GENOMIC DNA]</scope>
    <source>
        <strain evidence="1 2">CCUG 54913</strain>
    </source>
</reference>
<keyword evidence="2" id="KW-1185">Reference proteome</keyword>
<dbReference type="Pfam" id="PF14384">
    <property type="entry name" value="BrnA_antitoxin"/>
    <property type="match status" value="1"/>
</dbReference>
<evidence type="ECO:0000313" key="1">
    <source>
        <dbReference type="EMBL" id="OOS24264.1"/>
    </source>
</evidence>
<gene>
    <name evidence="1" type="ORF">B0680_05680</name>
</gene>
<dbReference type="RefSeq" id="WP_078254124.1">
    <property type="nucleotide sequence ID" value="NZ_MUYU01000012.1"/>
</dbReference>
<evidence type="ECO:0000313" key="2">
    <source>
        <dbReference type="Proteomes" id="UP000189800"/>
    </source>
</evidence>
<dbReference type="InterPro" id="IPR025528">
    <property type="entry name" value="BrnA_antitoxin"/>
</dbReference>
<organism evidence="1 2">
    <name type="scientific">Moraxella pluranimalium</name>
    <dbReference type="NCBI Taxonomy" id="470453"/>
    <lineage>
        <taxon>Bacteria</taxon>
        <taxon>Pseudomonadati</taxon>
        <taxon>Pseudomonadota</taxon>
        <taxon>Gammaproteobacteria</taxon>
        <taxon>Moraxellales</taxon>
        <taxon>Moraxellaceae</taxon>
        <taxon>Moraxella</taxon>
    </lineage>
</organism>
<proteinExistence type="predicted"/>
<name>A0A1T0CPM8_9GAMM</name>
<sequence>MTEKLRNLPPLSIDDAPELDDAFFERADVYHGNTLVRQGRPRLDNPKQATTIRLDADVIEYFKAGGKGWQTRLNLALREYIATH</sequence>